<name>A0A7U9CKI0_PSEFL</name>
<sequence length="162" mass="17690">MGFRQRRFGLTDFEVRADSAVQALLRQIENLLLLLQRRGDDVALGVMQRQFDVGAHEVVLQFQLRQPRFGGAHVRQIHRAFAGIAFAAPEVEGIAETERGVVVPGGGVGELARAVERVSRPVVTFECRLAIDLQRLGRFGDTGHGLGLPHPSSGHGHARTAL</sequence>
<dbReference type="Proteomes" id="UP000006045">
    <property type="component" value="Chromosome"/>
</dbReference>
<proteinExistence type="predicted"/>
<evidence type="ECO:0000313" key="2">
    <source>
        <dbReference type="Proteomes" id="UP000006045"/>
    </source>
</evidence>
<dbReference type="EMBL" id="CM001561">
    <property type="protein sequence ID" value="EJZ56624.1"/>
    <property type="molecule type" value="Genomic_DNA"/>
</dbReference>
<dbReference type="AlphaFoldDB" id="A0A7U9CKI0"/>
<evidence type="ECO:0000313" key="1">
    <source>
        <dbReference type="EMBL" id="EJZ56624.1"/>
    </source>
</evidence>
<reference evidence="1 2" key="1">
    <citation type="submission" date="2012-08" db="EMBL/GenBank/DDBJ databases">
        <title>The genome of cave-isolated P. fluorescens strain R124 demonstrates phenotypic adaptation to the mineral environment.</title>
        <authorList>
            <person name="Barton M.D."/>
            <person name="Petronio M."/>
            <person name="Giarrizzo J.G."/>
            <person name="Bowling B.V."/>
            <person name="Barton H.A."/>
        </authorList>
    </citation>
    <scope>NUCLEOTIDE SEQUENCE [LARGE SCALE GENOMIC DNA]</scope>
    <source>
        <strain evidence="1 2">R124</strain>
    </source>
</reference>
<organism evidence="1 2">
    <name type="scientific">Pseudomonas fluorescens R124</name>
    <dbReference type="NCBI Taxonomy" id="743713"/>
    <lineage>
        <taxon>Bacteria</taxon>
        <taxon>Pseudomonadati</taxon>
        <taxon>Pseudomonadota</taxon>
        <taxon>Gammaproteobacteria</taxon>
        <taxon>Pseudomonadales</taxon>
        <taxon>Pseudomonadaceae</taxon>
        <taxon>Pseudomonas</taxon>
    </lineage>
</organism>
<accession>A0A7U9CKI0</accession>
<gene>
    <name evidence="1" type="ORF">I1A_000935</name>
</gene>
<protein>
    <submittedName>
        <fullName evidence="1">Uncharacterized protein</fullName>
    </submittedName>
</protein>